<evidence type="ECO:0000256" key="4">
    <source>
        <dbReference type="ARBA" id="ARBA00022989"/>
    </source>
</evidence>
<feature type="transmembrane region" description="Helical" evidence="6">
    <location>
        <begin position="99"/>
        <end position="117"/>
    </location>
</feature>
<evidence type="ECO:0000256" key="3">
    <source>
        <dbReference type="ARBA" id="ARBA00022692"/>
    </source>
</evidence>
<evidence type="ECO:0000313" key="8">
    <source>
        <dbReference type="EMBL" id="WQD78476.1"/>
    </source>
</evidence>
<sequence>MNSRHTGYLFCGLAMIGVGSTVVVSREIAAGLAPFSATALRFAIAFPLFVAIMRLRGVRWPRLGLRDAMLVVAQAGAGSVGYTVLLISGMRLASAADAGVIAGTLPAVSALVAVIALGERMNAALAGAVALATVGVLVCTVPLSALSAAGASWMASGSARAAGSLAGNALVFAAVVCEALFILINRKLRATVTPLQLSALMSGIGFCVAIVPALFEAPWRAAFDAPAVMGVVYYALVPTVAGFMLWYAGSARVTGGEASVTTALVPVSSLVFAALLLHETIRPAQLAGMACVLGAILLATIRRARKCRTAPSDTPLHAASREVHD</sequence>
<evidence type="ECO:0000313" key="9">
    <source>
        <dbReference type="Proteomes" id="UP001325479"/>
    </source>
</evidence>
<feature type="transmembrane region" description="Helical" evidence="6">
    <location>
        <begin position="124"/>
        <end position="145"/>
    </location>
</feature>
<evidence type="ECO:0000256" key="2">
    <source>
        <dbReference type="ARBA" id="ARBA00007362"/>
    </source>
</evidence>
<dbReference type="PANTHER" id="PTHR32322">
    <property type="entry name" value="INNER MEMBRANE TRANSPORTER"/>
    <property type="match status" value="1"/>
</dbReference>
<comment type="similarity">
    <text evidence="2">Belongs to the EamA transporter family.</text>
</comment>
<feature type="domain" description="EamA" evidence="7">
    <location>
        <begin position="167"/>
        <end position="300"/>
    </location>
</feature>
<evidence type="ECO:0000256" key="6">
    <source>
        <dbReference type="SAM" id="Phobius"/>
    </source>
</evidence>
<dbReference type="InterPro" id="IPR037185">
    <property type="entry name" value="EmrE-like"/>
</dbReference>
<dbReference type="PANTHER" id="PTHR32322:SF2">
    <property type="entry name" value="EAMA DOMAIN-CONTAINING PROTEIN"/>
    <property type="match status" value="1"/>
</dbReference>
<dbReference type="SUPFAM" id="SSF103481">
    <property type="entry name" value="Multidrug resistance efflux transporter EmrE"/>
    <property type="match status" value="2"/>
</dbReference>
<dbReference type="RefSeq" id="WP_114809607.1">
    <property type="nucleotide sequence ID" value="NZ_CP139965.1"/>
</dbReference>
<feature type="transmembrane region" description="Helical" evidence="6">
    <location>
        <begin position="165"/>
        <end position="185"/>
    </location>
</feature>
<accession>A0ABZ0WM98</accession>
<feature type="transmembrane region" description="Helical" evidence="6">
    <location>
        <begin position="260"/>
        <end position="278"/>
    </location>
</feature>
<name>A0ABZ0WM98_9BURK</name>
<keyword evidence="4 6" id="KW-1133">Transmembrane helix</keyword>
<feature type="domain" description="EamA" evidence="7">
    <location>
        <begin position="6"/>
        <end position="139"/>
    </location>
</feature>
<feature type="transmembrane region" description="Helical" evidence="6">
    <location>
        <begin position="227"/>
        <end position="248"/>
    </location>
</feature>
<keyword evidence="9" id="KW-1185">Reference proteome</keyword>
<feature type="transmembrane region" description="Helical" evidence="6">
    <location>
        <begin position="7"/>
        <end position="25"/>
    </location>
</feature>
<feature type="transmembrane region" description="Helical" evidence="6">
    <location>
        <begin position="197"/>
        <end position="215"/>
    </location>
</feature>
<evidence type="ECO:0000259" key="7">
    <source>
        <dbReference type="Pfam" id="PF00892"/>
    </source>
</evidence>
<feature type="transmembrane region" description="Helical" evidence="6">
    <location>
        <begin position="31"/>
        <end position="55"/>
    </location>
</feature>
<keyword evidence="3 6" id="KW-0812">Transmembrane</keyword>
<evidence type="ECO:0000256" key="1">
    <source>
        <dbReference type="ARBA" id="ARBA00004141"/>
    </source>
</evidence>
<proteinExistence type="inferred from homology"/>
<feature type="transmembrane region" description="Helical" evidence="6">
    <location>
        <begin position="67"/>
        <end position="87"/>
    </location>
</feature>
<organism evidence="8 9">
    <name type="scientific">Paraburkholderia kururiensis</name>
    <dbReference type="NCBI Taxonomy" id="984307"/>
    <lineage>
        <taxon>Bacteria</taxon>
        <taxon>Pseudomonadati</taxon>
        <taxon>Pseudomonadota</taxon>
        <taxon>Betaproteobacteria</taxon>
        <taxon>Burkholderiales</taxon>
        <taxon>Burkholderiaceae</taxon>
        <taxon>Paraburkholderia</taxon>
    </lineage>
</organism>
<dbReference type="InterPro" id="IPR000620">
    <property type="entry name" value="EamA_dom"/>
</dbReference>
<evidence type="ECO:0000256" key="5">
    <source>
        <dbReference type="ARBA" id="ARBA00023136"/>
    </source>
</evidence>
<reference evidence="8 9" key="1">
    <citation type="submission" date="2023-12" db="EMBL/GenBank/DDBJ databases">
        <title>Genome sequencing and assembly of bacterial species from a model synthetic community.</title>
        <authorList>
            <person name="Hogle S.L."/>
        </authorList>
    </citation>
    <scope>NUCLEOTIDE SEQUENCE [LARGE SCALE GENOMIC DNA]</scope>
    <source>
        <strain evidence="8 9">HAMBI 2494</strain>
    </source>
</reference>
<dbReference type="Proteomes" id="UP001325479">
    <property type="component" value="Chromosome"/>
</dbReference>
<protein>
    <submittedName>
        <fullName evidence="8">DMT family transporter</fullName>
    </submittedName>
</protein>
<keyword evidence="5 6" id="KW-0472">Membrane</keyword>
<comment type="subcellular location">
    <subcellularLocation>
        <location evidence="1">Membrane</location>
        <topology evidence="1">Multi-pass membrane protein</topology>
    </subcellularLocation>
</comment>
<dbReference type="Pfam" id="PF00892">
    <property type="entry name" value="EamA"/>
    <property type="match status" value="2"/>
</dbReference>
<dbReference type="EMBL" id="CP139965">
    <property type="protein sequence ID" value="WQD78476.1"/>
    <property type="molecule type" value="Genomic_DNA"/>
</dbReference>
<dbReference type="InterPro" id="IPR050638">
    <property type="entry name" value="AA-Vitamin_Transporters"/>
</dbReference>
<feature type="transmembrane region" description="Helical" evidence="6">
    <location>
        <begin position="284"/>
        <end position="301"/>
    </location>
</feature>
<gene>
    <name evidence="8" type="ORF">U0042_01845</name>
</gene>